<dbReference type="GO" id="GO:0015891">
    <property type="term" value="P:siderophore transport"/>
    <property type="evidence" value="ECO:0007669"/>
    <property type="project" value="InterPro"/>
</dbReference>
<evidence type="ECO:0000256" key="10">
    <source>
        <dbReference type="PROSITE-ProRule" id="PRU01360"/>
    </source>
</evidence>
<name>A0A318HCL4_9BURK</name>
<accession>A0A318HCL4</accession>
<dbReference type="CDD" id="cd01347">
    <property type="entry name" value="ligand_gated_channel"/>
    <property type="match status" value="1"/>
</dbReference>
<keyword evidence="6 11" id="KW-0798">TonB box</keyword>
<organism evidence="14 15">
    <name type="scientific">Sphaerotilus hippei</name>
    <dbReference type="NCBI Taxonomy" id="744406"/>
    <lineage>
        <taxon>Bacteria</taxon>
        <taxon>Pseudomonadati</taxon>
        <taxon>Pseudomonadota</taxon>
        <taxon>Betaproteobacteria</taxon>
        <taxon>Burkholderiales</taxon>
        <taxon>Sphaerotilaceae</taxon>
        <taxon>Sphaerotilus</taxon>
    </lineage>
</organism>
<evidence type="ECO:0000256" key="11">
    <source>
        <dbReference type="RuleBase" id="RU003357"/>
    </source>
</evidence>
<dbReference type="Pfam" id="PF00593">
    <property type="entry name" value="TonB_dep_Rec_b-barrel"/>
    <property type="match status" value="1"/>
</dbReference>
<dbReference type="SUPFAM" id="SSF56935">
    <property type="entry name" value="Porins"/>
    <property type="match status" value="1"/>
</dbReference>
<dbReference type="Gene3D" id="2.40.170.20">
    <property type="entry name" value="TonB-dependent receptor, beta-barrel domain"/>
    <property type="match status" value="1"/>
</dbReference>
<sequence>MPDFLPSSLPTASARRHLVAQATALCCATGALGLVLPARAQSDTRTLEPVVVSGSGSTAASVSGFGLAPAARTPIQTTTVTQAQLQDQGSTSLNGLTRADAAVSDAYNAAGYWSILKVRGYTLDNRSNYRRDGLPINAETTLGLDNKAAVEILKGTSGIQAGASAPGGLVNLLVKRPQASQRTATLSWEERGTVGASVDLAERFGTDARHGLRVNAAWQELAPKTASARGRYQLLSVAGDWRISPDHLLEAEIETSHRSQASAPGFSLLGNRLPDAASIDPNTNLNNQTWSLPVVTDGTTASLRWLSQLGGGWSFQAHGMSQQLISQDRLAYAYGCSAEGNWDRYCSDGSFDLYDFRSENERRDTAALDLSVRGGARTGAIGHQLELGVLSTRTSVRLQGQAYNYVGTGTIDASSRTAADPTLSYNNTDRTERSTEFYARDTMDLGADWRLWAGLRHTRLQRESVQTDGSEATAYRQGVTTPWLALSRQLTPQTLAYVSWGQGIESEVVANRPHYSNAGTALPALRSRQTEIGLKYARTGLTGSLSLFDIRRPRAADSGICDSSIDDSCTRVIDGRQRHLGIEASGAVTRGAWTLQASAMALRARIEDSQEATLDDSRPDDVPSRTLKMQLSWRVPQVAGLTLHGTVAHESERVVLPQDNSVRIPGWTTLGLGTRWNLATAAGQLTWRVGVDNLTNRRAWRESPYQYGHAYLFPLAERTWRTSVQMDF</sequence>
<evidence type="ECO:0000256" key="4">
    <source>
        <dbReference type="ARBA" id="ARBA00022452"/>
    </source>
</evidence>
<proteinExistence type="inferred from homology"/>
<dbReference type="Proteomes" id="UP000247811">
    <property type="component" value="Unassembled WGS sequence"/>
</dbReference>
<keyword evidence="8 14" id="KW-0675">Receptor</keyword>
<dbReference type="InterPro" id="IPR010105">
    <property type="entry name" value="TonB_sidphr_rcpt"/>
</dbReference>
<comment type="caution">
    <text evidence="14">The sequence shown here is derived from an EMBL/GenBank/DDBJ whole genome shotgun (WGS) entry which is preliminary data.</text>
</comment>
<dbReference type="InterPro" id="IPR036942">
    <property type="entry name" value="Beta-barrel_TonB_sf"/>
</dbReference>
<dbReference type="RefSeq" id="WP_110399346.1">
    <property type="nucleotide sequence ID" value="NZ_QJJS01000002.1"/>
</dbReference>
<evidence type="ECO:0000256" key="3">
    <source>
        <dbReference type="ARBA" id="ARBA00022448"/>
    </source>
</evidence>
<dbReference type="InterPro" id="IPR039426">
    <property type="entry name" value="TonB-dep_rcpt-like"/>
</dbReference>
<evidence type="ECO:0000259" key="13">
    <source>
        <dbReference type="Pfam" id="PF07715"/>
    </source>
</evidence>
<dbReference type="InterPro" id="IPR012910">
    <property type="entry name" value="Plug_dom"/>
</dbReference>
<feature type="domain" description="TonB-dependent receptor-like beta-barrel" evidence="12">
    <location>
        <begin position="241"/>
        <end position="694"/>
    </location>
</feature>
<dbReference type="AlphaFoldDB" id="A0A318HCL4"/>
<evidence type="ECO:0000259" key="12">
    <source>
        <dbReference type="Pfam" id="PF00593"/>
    </source>
</evidence>
<evidence type="ECO:0000256" key="7">
    <source>
        <dbReference type="ARBA" id="ARBA00023136"/>
    </source>
</evidence>
<evidence type="ECO:0000256" key="9">
    <source>
        <dbReference type="ARBA" id="ARBA00023237"/>
    </source>
</evidence>
<protein>
    <submittedName>
        <fullName evidence="14">Iron complex outermembrane receptor protein</fullName>
    </submittedName>
</protein>
<dbReference type="Pfam" id="PF07715">
    <property type="entry name" value="Plug"/>
    <property type="match status" value="1"/>
</dbReference>
<keyword evidence="7 10" id="KW-0472">Membrane</keyword>
<reference evidence="14 15" key="1">
    <citation type="submission" date="2018-05" db="EMBL/GenBank/DDBJ databases">
        <title>Genomic Encyclopedia of Type Strains, Phase IV (KMG-IV): sequencing the most valuable type-strain genomes for metagenomic binning, comparative biology and taxonomic classification.</title>
        <authorList>
            <person name="Goeker M."/>
        </authorList>
    </citation>
    <scope>NUCLEOTIDE SEQUENCE [LARGE SCALE GENOMIC DNA]</scope>
    <source>
        <strain evidence="14 15">DSM 566</strain>
    </source>
</reference>
<evidence type="ECO:0000256" key="1">
    <source>
        <dbReference type="ARBA" id="ARBA00004571"/>
    </source>
</evidence>
<evidence type="ECO:0000256" key="6">
    <source>
        <dbReference type="ARBA" id="ARBA00023077"/>
    </source>
</evidence>
<comment type="similarity">
    <text evidence="2 10 11">Belongs to the TonB-dependent receptor family.</text>
</comment>
<dbReference type="InterPro" id="IPR037066">
    <property type="entry name" value="Plug_dom_sf"/>
</dbReference>
<dbReference type="GO" id="GO:0038023">
    <property type="term" value="F:signaling receptor activity"/>
    <property type="evidence" value="ECO:0007669"/>
    <property type="project" value="InterPro"/>
</dbReference>
<dbReference type="PANTHER" id="PTHR32552">
    <property type="entry name" value="FERRICHROME IRON RECEPTOR-RELATED"/>
    <property type="match status" value="1"/>
</dbReference>
<dbReference type="GO" id="GO:0015344">
    <property type="term" value="F:siderophore uptake transmembrane transporter activity"/>
    <property type="evidence" value="ECO:0007669"/>
    <property type="project" value="TreeGrafter"/>
</dbReference>
<comment type="subcellular location">
    <subcellularLocation>
        <location evidence="1 10">Cell outer membrane</location>
        <topology evidence="1 10">Multi-pass membrane protein</topology>
    </subcellularLocation>
</comment>
<evidence type="ECO:0000256" key="8">
    <source>
        <dbReference type="ARBA" id="ARBA00023170"/>
    </source>
</evidence>
<keyword evidence="3 10" id="KW-0813">Transport</keyword>
<gene>
    <name evidence="14" type="ORF">C7444_102196</name>
</gene>
<feature type="domain" description="TonB-dependent receptor plug" evidence="13">
    <location>
        <begin position="71"/>
        <end position="168"/>
    </location>
</feature>
<keyword evidence="9 10" id="KW-0998">Cell outer membrane</keyword>
<keyword evidence="15" id="KW-1185">Reference proteome</keyword>
<evidence type="ECO:0000256" key="2">
    <source>
        <dbReference type="ARBA" id="ARBA00009810"/>
    </source>
</evidence>
<dbReference type="OrthoDB" id="8732650at2"/>
<keyword evidence="4 10" id="KW-1134">Transmembrane beta strand</keyword>
<dbReference type="InterPro" id="IPR006311">
    <property type="entry name" value="TAT_signal"/>
</dbReference>
<evidence type="ECO:0000313" key="14">
    <source>
        <dbReference type="EMBL" id="PXW98715.1"/>
    </source>
</evidence>
<dbReference type="InterPro" id="IPR000531">
    <property type="entry name" value="Beta-barrel_TonB"/>
</dbReference>
<dbReference type="PROSITE" id="PS51318">
    <property type="entry name" value="TAT"/>
    <property type="match status" value="1"/>
</dbReference>
<keyword evidence="5 10" id="KW-0812">Transmembrane</keyword>
<dbReference type="GO" id="GO:0009279">
    <property type="term" value="C:cell outer membrane"/>
    <property type="evidence" value="ECO:0007669"/>
    <property type="project" value="UniProtKB-SubCell"/>
</dbReference>
<evidence type="ECO:0000313" key="15">
    <source>
        <dbReference type="Proteomes" id="UP000247811"/>
    </source>
</evidence>
<evidence type="ECO:0000256" key="5">
    <source>
        <dbReference type="ARBA" id="ARBA00022692"/>
    </source>
</evidence>
<dbReference type="Gene3D" id="2.170.130.10">
    <property type="entry name" value="TonB-dependent receptor, plug domain"/>
    <property type="match status" value="1"/>
</dbReference>
<dbReference type="NCBIfam" id="TIGR01783">
    <property type="entry name" value="TonB-siderophor"/>
    <property type="match status" value="1"/>
</dbReference>
<dbReference type="PROSITE" id="PS52016">
    <property type="entry name" value="TONB_DEPENDENT_REC_3"/>
    <property type="match status" value="1"/>
</dbReference>
<dbReference type="EMBL" id="QJJS01000002">
    <property type="protein sequence ID" value="PXW98715.1"/>
    <property type="molecule type" value="Genomic_DNA"/>
</dbReference>
<dbReference type="PANTHER" id="PTHR32552:SF83">
    <property type="entry name" value="BLR3904 PROTEIN"/>
    <property type="match status" value="1"/>
</dbReference>